<dbReference type="Pfam" id="PF06724">
    <property type="entry name" value="DUF1206"/>
    <property type="match status" value="3"/>
</dbReference>
<name>A0ABU3QI41_9ACTN</name>
<keyword evidence="1" id="KW-1133">Transmembrane helix</keyword>
<feature type="transmembrane region" description="Helical" evidence="1">
    <location>
        <begin position="252"/>
        <end position="273"/>
    </location>
</feature>
<feature type="domain" description="DUF1206" evidence="2">
    <location>
        <begin position="114"/>
        <end position="183"/>
    </location>
</feature>
<feature type="transmembrane region" description="Helical" evidence="1">
    <location>
        <begin position="113"/>
        <end position="132"/>
    </location>
</feature>
<feature type="domain" description="DUF1206" evidence="2">
    <location>
        <begin position="210"/>
        <end position="278"/>
    </location>
</feature>
<accession>A0ABU3QI41</accession>
<dbReference type="RefSeq" id="WP_315877518.1">
    <property type="nucleotide sequence ID" value="NZ_JAWCTQ010000009.1"/>
</dbReference>
<keyword evidence="1" id="KW-0812">Transmembrane</keyword>
<dbReference type="EMBL" id="JAWCTQ010000009">
    <property type="protein sequence ID" value="MDT9682433.1"/>
    <property type="molecule type" value="Genomic_DNA"/>
</dbReference>
<feature type="domain" description="DUF1206" evidence="2">
    <location>
        <begin position="31"/>
        <end position="97"/>
    </location>
</feature>
<reference evidence="3 4" key="1">
    <citation type="submission" date="2023-09" db="EMBL/GenBank/DDBJ databases">
        <title>Streptomyces sp. nov.: A antagonism against Alternaria gaisen Producing Streptochlin, Isolated from Tamarix root soil.</title>
        <authorList>
            <person name="Chen Y."/>
        </authorList>
    </citation>
    <scope>NUCLEOTIDE SEQUENCE [LARGE SCALE GENOMIC DNA]</scope>
    <source>
        <strain evidence="3 4">TRM76323</strain>
    </source>
</reference>
<evidence type="ECO:0000256" key="1">
    <source>
        <dbReference type="SAM" id="Phobius"/>
    </source>
</evidence>
<feature type="transmembrane region" description="Helical" evidence="1">
    <location>
        <begin position="161"/>
        <end position="183"/>
    </location>
</feature>
<feature type="transmembrane region" description="Helical" evidence="1">
    <location>
        <begin position="71"/>
        <end position="92"/>
    </location>
</feature>
<evidence type="ECO:0000259" key="2">
    <source>
        <dbReference type="Pfam" id="PF06724"/>
    </source>
</evidence>
<evidence type="ECO:0000313" key="4">
    <source>
        <dbReference type="Proteomes" id="UP001250181"/>
    </source>
</evidence>
<protein>
    <submittedName>
        <fullName evidence="3">DUF1206 domain-containing protein</fullName>
    </submittedName>
</protein>
<dbReference type="InterPro" id="IPR009597">
    <property type="entry name" value="DUF1206"/>
</dbReference>
<comment type="caution">
    <text evidence="3">The sequence shown here is derived from an EMBL/GenBank/DDBJ whole genome shotgun (WGS) entry which is preliminary data.</text>
</comment>
<gene>
    <name evidence="3" type="ORF">RND61_10185</name>
</gene>
<organism evidence="3 4">
    <name type="scientific">Streptomyces tamarix</name>
    <dbReference type="NCBI Taxonomy" id="3078565"/>
    <lineage>
        <taxon>Bacteria</taxon>
        <taxon>Bacillati</taxon>
        <taxon>Actinomycetota</taxon>
        <taxon>Actinomycetes</taxon>
        <taxon>Kitasatosporales</taxon>
        <taxon>Streptomycetaceae</taxon>
        <taxon>Streptomyces</taxon>
    </lineage>
</organism>
<keyword evidence="1" id="KW-0472">Membrane</keyword>
<evidence type="ECO:0000313" key="3">
    <source>
        <dbReference type="EMBL" id="MDT9682433.1"/>
    </source>
</evidence>
<proteinExistence type="predicted"/>
<keyword evidence="4" id="KW-1185">Reference proteome</keyword>
<sequence length="280" mass="28605">MSAVRGTSLSPRAVARGAANSSALGVAARCGLAARGVLYVLIGLIALRIAFGEGGGQADRGGALAELSTQPMGSVLLWAVGLGLVGMALWRLSEAVFGAAGAGGRKPGKRLMSAARCVFYAFVAYSVLAFAAGESGSGSGSGDRQSKDVTARALELPGGQWIVGLVGAGIVVAGVWMAGRAALRKYRKHLELATMSRWERRFTDVTGVGGGVARGAVFAAVGVFVTRAALTYEPDEAKGLDDALRSFAETPAGPGLLVLVAAGMALFGLFSFASARWRRV</sequence>
<feature type="transmembrane region" description="Helical" evidence="1">
    <location>
        <begin position="204"/>
        <end position="232"/>
    </location>
</feature>
<dbReference type="Proteomes" id="UP001250181">
    <property type="component" value="Unassembled WGS sequence"/>
</dbReference>
<feature type="transmembrane region" description="Helical" evidence="1">
    <location>
        <begin position="32"/>
        <end position="51"/>
    </location>
</feature>